<feature type="chain" id="PRO_5009917882" evidence="1">
    <location>
        <begin position="21"/>
        <end position="133"/>
    </location>
</feature>
<dbReference type="AlphaFoldDB" id="A0A1M6GVJ9"/>
<dbReference type="RefSeq" id="WP_143158663.1">
    <property type="nucleotide sequence ID" value="NZ_FQYR01000003.1"/>
</dbReference>
<sequence>MKCIMVMAMPLLLVACSSTSEPVDVATLPVHEVTVKVDGVERGSPDSRFTLDHQDARVVRLVLAGTQHQNGDVATVERTDKPNAAGLSVVDFGRDKFYVYQNLHVHGLDVGNEDKEVLYGVFSKYTAHFVQPR</sequence>
<dbReference type="InParanoid" id="A0A1M6GVJ9"/>
<protein>
    <submittedName>
        <fullName evidence="2">Uncharacterized protein</fullName>
    </submittedName>
</protein>
<evidence type="ECO:0000313" key="3">
    <source>
        <dbReference type="Proteomes" id="UP000184510"/>
    </source>
</evidence>
<dbReference type="Proteomes" id="UP000184510">
    <property type="component" value="Unassembled WGS sequence"/>
</dbReference>
<keyword evidence="3" id="KW-1185">Reference proteome</keyword>
<dbReference type="PROSITE" id="PS51257">
    <property type="entry name" value="PROKAR_LIPOPROTEIN"/>
    <property type="match status" value="1"/>
</dbReference>
<keyword evidence="1" id="KW-0732">Signal</keyword>
<evidence type="ECO:0000313" key="2">
    <source>
        <dbReference type="EMBL" id="SHJ13972.1"/>
    </source>
</evidence>
<accession>A0A1M6GVJ9</accession>
<dbReference type="STRING" id="1123071.SAMN02745181_1282"/>
<proteinExistence type="predicted"/>
<name>A0A1M6GVJ9_9BACT</name>
<organism evidence="2 3">
    <name type="scientific">Rubritalea squalenifaciens DSM 18772</name>
    <dbReference type="NCBI Taxonomy" id="1123071"/>
    <lineage>
        <taxon>Bacteria</taxon>
        <taxon>Pseudomonadati</taxon>
        <taxon>Verrucomicrobiota</taxon>
        <taxon>Verrucomicrobiia</taxon>
        <taxon>Verrucomicrobiales</taxon>
        <taxon>Rubritaleaceae</taxon>
        <taxon>Rubritalea</taxon>
    </lineage>
</organism>
<reference evidence="2 3" key="1">
    <citation type="submission" date="2016-11" db="EMBL/GenBank/DDBJ databases">
        <authorList>
            <person name="Jaros S."/>
            <person name="Januszkiewicz K."/>
            <person name="Wedrychowicz H."/>
        </authorList>
    </citation>
    <scope>NUCLEOTIDE SEQUENCE [LARGE SCALE GENOMIC DNA]</scope>
    <source>
        <strain evidence="2 3">DSM 18772</strain>
    </source>
</reference>
<evidence type="ECO:0000256" key="1">
    <source>
        <dbReference type="SAM" id="SignalP"/>
    </source>
</evidence>
<dbReference type="EMBL" id="FQYR01000003">
    <property type="protein sequence ID" value="SHJ13972.1"/>
    <property type="molecule type" value="Genomic_DNA"/>
</dbReference>
<feature type="signal peptide" evidence="1">
    <location>
        <begin position="1"/>
        <end position="20"/>
    </location>
</feature>
<gene>
    <name evidence="2" type="ORF">SAMN02745181_1282</name>
</gene>